<comment type="similarity">
    <text evidence="1">Belongs to the F420H(2)-dependent quinone reductase family.</text>
</comment>
<evidence type="ECO:0000256" key="1">
    <source>
        <dbReference type="ARBA" id="ARBA00008710"/>
    </source>
</evidence>
<dbReference type="PANTHER" id="PTHR39428:SF1">
    <property type="entry name" value="F420H(2)-DEPENDENT QUINONE REDUCTASE RV1261C"/>
    <property type="match status" value="1"/>
</dbReference>
<dbReference type="NCBIfam" id="TIGR00026">
    <property type="entry name" value="hi_GC_TIGR00026"/>
    <property type="match status" value="1"/>
</dbReference>
<dbReference type="InterPro" id="IPR012349">
    <property type="entry name" value="Split_barrel_FMN-bd"/>
</dbReference>
<dbReference type="RefSeq" id="WP_307039140.1">
    <property type="nucleotide sequence ID" value="NZ_JAUSYY010000001.1"/>
</dbReference>
<evidence type="ECO:0000256" key="2">
    <source>
        <dbReference type="ARBA" id="ARBA00049106"/>
    </source>
</evidence>
<dbReference type="Pfam" id="PF04075">
    <property type="entry name" value="F420H2_quin_red"/>
    <property type="match status" value="1"/>
</dbReference>
<accession>A0ABU0R5K4</accession>
<comment type="caution">
    <text evidence="3">The sequence shown here is derived from an EMBL/GenBank/DDBJ whole genome shotgun (WGS) entry which is preliminary data.</text>
</comment>
<sequence length="142" mass="16271">MPSDAFLQAMNAIHRALLAVTRGRVGWWVARMPILELTAMGRRSGKRRATMLSSPLQRGDAYLVVASRGGDDRHPAWYLNLLEDPDVEVTTQHGTRRMRARVVGSEERSELWPQVTKDHPNYAGYQRRTDREIPLIWLEPLP</sequence>
<evidence type="ECO:0000313" key="3">
    <source>
        <dbReference type="EMBL" id="MDQ0893037.1"/>
    </source>
</evidence>
<gene>
    <name evidence="3" type="ORF">QFZ26_000592</name>
</gene>
<name>A0ABU0R5K4_9MICO</name>
<dbReference type="InterPro" id="IPR004378">
    <property type="entry name" value="F420H2_quin_Rdtase"/>
</dbReference>
<comment type="catalytic activity">
    <reaction evidence="2">
        <text>oxidized coenzyme F420-(gamma-L-Glu)(n) + a quinol + H(+) = reduced coenzyme F420-(gamma-L-Glu)(n) + a quinone</text>
        <dbReference type="Rhea" id="RHEA:39663"/>
        <dbReference type="Rhea" id="RHEA-COMP:12939"/>
        <dbReference type="Rhea" id="RHEA-COMP:14378"/>
        <dbReference type="ChEBI" id="CHEBI:15378"/>
        <dbReference type="ChEBI" id="CHEBI:24646"/>
        <dbReference type="ChEBI" id="CHEBI:132124"/>
        <dbReference type="ChEBI" id="CHEBI:133980"/>
        <dbReference type="ChEBI" id="CHEBI:139511"/>
    </reaction>
</comment>
<organism evidence="3 4">
    <name type="scientific">Agromyces ramosus</name>
    <dbReference type="NCBI Taxonomy" id="33879"/>
    <lineage>
        <taxon>Bacteria</taxon>
        <taxon>Bacillati</taxon>
        <taxon>Actinomycetota</taxon>
        <taxon>Actinomycetes</taxon>
        <taxon>Micrococcales</taxon>
        <taxon>Microbacteriaceae</taxon>
        <taxon>Agromyces</taxon>
    </lineage>
</organism>
<evidence type="ECO:0000313" key="4">
    <source>
        <dbReference type="Proteomes" id="UP001239083"/>
    </source>
</evidence>
<dbReference type="EMBL" id="JAUSYY010000001">
    <property type="protein sequence ID" value="MDQ0893037.1"/>
    <property type="molecule type" value="Genomic_DNA"/>
</dbReference>
<reference evidence="3 4" key="1">
    <citation type="submission" date="2023-07" db="EMBL/GenBank/DDBJ databases">
        <title>Comparative genomics of wheat-associated soil bacteria to identify genetic determinants of phenazine resistance.</title>
        <authorList>
            <person name="Mouncey N."/>
        </authorList>
    </citation>
    <scope>NUCLEOTIDE SEQUENCE [LARGE SCALE GENOMIC DNA]</scope>
    <source>
        <strain evidence="3 4">V3I3</strain>
    </source>
</reference>
<dbReference type="Proteomes" id="UP001239083">
    <property type="component" value="Unassembled WGS sequence"/>
</dbReference>
<keyword evidence="4" id="KW-1185">Reference proteome</keyword>
<proteinExistence type="inferred from homology"/>
<protein>
    <submittedName>
        <fullName evidence="3">Deazaflavin-dependent oxidoreductase (Nitroreductase family)</fullName>
    </submittedName>
</protein>
<dbReference type="Gene3D" id="2.30.110.10">
    <property type="entry name" value="Electron Transport, Fmn-binding Protein, Chain A"/>
    <property type="match status" value="1"/>
</dbReference>
<dbReference type="PANTHER" id="PTHR39428">
    <property type="entry name" value="F420H(2)-DEPENDENT QUINONE REDUCTASE RV1261C"/>
    <property type="match status" value="1"/>
</dbReference>